<keyword evidence="2" id="KW-1133">Transmembrane helix</keyword>
<name>A0A1A8WMV2_PLAOA</name>
<dbReference type="EMBL" id="FLQU01001560">
    <property type="protein sequence ID" value="SBS93564.1"/>
    <property type="molecule type" value="Genomic_DNA"/>
</dbReference>
<evidence type="ECO:0000256" key="1">
    <source>
        <dbReference type="SAM" id="MobiDB-lite"/>
    </source>
</evidence>
<accession>A0A1A8WMV2</accession>
<sequence length="254" mass="28676">MTINSRRLKKSSEICKKLISESINDKSNTLCVNNNGTDSEVTNKLKKIINNGILSDLRFNLFSPLLNECYSKGVYKFSVSMELLHVLILQVLLVKGTAASLGTSPESNPASQEMGFPKESFFENPGVFTTKFVKCIFLNKDSKCIQYGIAFLAVFAAALSALGAIYNRICKCCWGSTEQPAETENDGEVDYREQLEKMQQEHEELRKKLMERRQMCKDEMKDEENNNSSKRMDESEKSNSKSGNIGIGYQKIQE</sequence>
<feature type="compositionally biased region" description="Basic and acidic residues" evidence="1">
    <location>
        <begin position="198"/>
        <end position="239"/>
    </location>
</feature>
<evidence type="ECO:0000313" key="3">
    <source>
        <dbReference type="EMBL" id="SBS93564.1"/>
    </source>
</evidence>
<dbReference type="Proteomes" id="UP000078560">
    <property type="component" value="Unassembled WGS sequence"/>
</dbReference>
<evidence type="ECO:0000313" key="4">
    <source>
        <dbReference type="EMBL" id="SBT01964.1"/>
    </source>
</evidence>
<evidence type="ECO:0000313" key="6">
    <source>
        <dbReference type="Proteomes" id="UP000078560"/>
    </source>
</evidence>
<keyword evidence="2" id="KW-0812">Transmembrane</keyword>
<reference evidence="3" key="1">
    <citation type="submission" date="2016-05" db="EMBL/GenBank/DDBJ databases">
        <authorList>
            <person name="Lavstsen T."/>
            <person name="Jespersen J.S."/>
        </authorList>
    </citation>
    <scope>NUCLEOTIDE SEQUENCE [LARGE SCALE GENOMIC DNA]</scope>
</reference>
<proteinExistence type="predicted"/>
<dbReference type="Proteomes" id="UP000078546">
    <property type="component" value="Unassembled WGS sequence"/>
</dbReference>
<feature type="region of interest" description="Disordered" evidence="1">
    <location>
        <begin position="198"/>
        <end position="254"/>
    </location>
</feature>
<reference evidence="5 6" key="2">
    <citation type="submission" date="2016-05" db="EMBL/GenBank/DDBJ databases">
        <authorList>
            <person name="Naeem Raeece"/>
        </authorList>
    </citation>
    <scope>NUCLEOTIDE SEQUENCE [LARGE SCALE GENOMIC DNA]</scope>
</reference>
<evidence type="ECO:0000313" key="5">
    <source>
        <dbReference type="Proteomes" id="UP000078546"/>
    </source>
</evidence>
<evidence type="ECO:0000256" key="2">
    <source>
        <dbReference type="SAM" id="Phobius"/>
    </source>
</evidence>
<gene>
    <name evidence="4" type="ORF">POVCU1_071360</name>
    <name evidence="3" type="ORF">POVCU2_0082130</name>
</gene>
<keyword evidence="2" id="KW-0472">Membrane</keyword>
<protein>
    <submittedName>
        <fullName evidence="3">PIR Superfamily Protein</fullName>
    </submittedName>
</protein>
<dbReference type="AlphaFoldDB" id="A0A1A8WMV2"/>
<dbReference type="EMBL" id="FLQV01002933">
    <property type="protein sequence ID" value="SBT01964.1"/>
    <property type="molecule type" value="Genomic_DNA"/>
</dbReference>
<organism evidence="3 6">
    <name type="scientific">Plasmodium ovale curtisi</name>
    <dbReference type="NCBI Taxonomy" id="864141"/>
    <lineage>
        <taxon>Eukaryota</taxon>
        <taxon>Sar</taxon>
        <taxon>Alveolata</taxon>
        <taxon>Apicomplexa</taxon>
        <taxon>Aconoidasida</taxon>
        <taxon>Haemosporida</taxon>
        <taxon>Plasmodiidae</taxon>
        <taxon>Plasmodium</taxon>
        <taxon>Plasmodium (Plasmodium)</taxon>
    </lineage>
</organism>
<feature type="transmembrane region" description="Helical" evidence="2">
    <location>
        <begin position="144"/>
        <end position="166"/>
    </location>
</feature>